<name>A0A135Z3S6_GARVA</name>
<evidence type="ECO:0000313" key="2">
    <source>
        <dbReference type="Proteomes" id="UP000070505"/>
    </source>
</evidence>
<dbReference type="PATRIC" id="fig|2702.101.peg.1099"/>
<evidence type="ECO:0000313" key="1">
    <source>
        <dbReference type="EMBL" id="KXI16292.1"/>
    </source>
</evidence>
<dbReference type="AlphaFoldDB" id="A0A135Z3S6"/>
<organism evidence="1 2">
    <name type="scientific">Gardnerella vaginalis</name>
    <dbReference type="NCBI Taxonomy" id="2702"/>
    <lineage>
        <taxon>Bacteria</taxon>
        <taxon>Bacillati</taxon>
        <taxon>Actinomycetota</taxon>
        <taxon>Actinomycetes</taxon>
        <taxon>Bifidobacteriales</taxon>
        <taxon>Bifidobacteriaceae</taxon>
        <taxon>Gardnerella</taxon>
    </lineage>
</organism>
<comment type="caution">
    <text evidence="1">The sequence shown here is derived from an EMBL/GenBank/DDBJ whole genome shotgun (WGS) entry which is preliminary data.</text>
</comment>
<accession>A0A135Z3S6</accession>
<protein>
    <submittedName>
        <fullName evidence="1">Uncharacterized protein</fullName>
    </submittedName>
</protein>
<gene>
    <name evidence="1" type="ORF">HMPREF3230_01113</name>
</gene>
<proteinExistence type="predicted"/>
<dbReference type="EMBL" id="LSRC01000047">
    <property type="protein sequence ID" value="KXI16292.1"/>
    <property type="molecule type" value="Genomic_DNA"/>
</dbReference>
<sequence>MVLSWWMVLTNSTVLRSLVKSLVGSHAKSLVKSLCWKFYQKVLVNILRK</sequence>
<reference evidence="1 2" key="1">
    <citation type="submission" date="2016-02" db="EMBL/GenBank/DDBJ databases">
        <authorList>
            <person name="Wen L."/>
            <person name="He K."/>
            <person name="Yang H."/>
        </authorList>
    </citation>
    <scope>NUCLEOTIDE SEQUENCE [LARGE SCALE GENOMIC DNA]</scope>
    <source>
        <strain evidence="1 2">CMW7778B</strain>
    </source>
</reference>
<dbReference type="Proteomes" id="UP000070505">
    <property type="component" value="Unassembled WGS sequence"/>
</dbReference>